<feature type="transmembrane region" description="Helical" evidence="2">
    <location>
        <begin position="111"/>
        <end position="129"/>
    </location>
</feature>
<sequence length="165" mass="16674">MTTTRDAAPATAADDASSPDDSSSVEPTTSSDAGSSDAPVPPGEAGGAAKAARSPQSRGDALLGRVLATVVTFPLAYICFIVLAIASMGCASCGDAEAARFHDSLELAHAVYQWGLLLPAALLVASWLLPPRRRSADLRLALAALAPFLVVLLMLGALSLVGASS</sequence>
<dbReference type="RefSeq" id="WP_311675595.1">
    <property type="nucleotide sequence ID" value="NZ_JAVREQ010000028.1"/>
</dbReference>
<feature type="compositionally biased region" description="Low complexity" evidence="1">
    <location>
        <begin position="1"/>
        <end position="33"/>
    </location>
</feature>
<evidence type="ECO:0000313" key="4">
    <source>
        <dbReference type="Proteomes" id="UP001183414"/>
    </source>
</evidence>
<feature type="region of interest" description="Disordered" evidence="1">
    <location>
        <begin position="1"/>
        <end position="53"/>
    </location>
</feature>
<feature type="transmembrane region" description="Helical" evidence="2">
    <location>
        <begin position="141"/>
        <end position="163"/>
    </location>
</feature>
<gene>
    <name evidence="3" type="ORF">RM572_24600</name>
</gene>
<evidence type="ECO:0000256" key="1">
    <source>
        <dbReference type="SAM" id="MobiDB-lite"/>
    </source>
</evidence>
<evidence type="ECO:0000313" key="3">
    <source>
        <dbReference type="EMBL" id="MDT0381947.1"/>
    </source>
</evidence>
<accession>A0ABU2P160</accession>
<name>A0ABU2P160_9ACTN</name>
<dbReference type="EMBL" id="JAVREQ010000028">
    <property type="protein sequence ID" value="MDT0381947.1"/>
    <property type="molecule type" value="Genomic_DNA"/>
</dbReference>
<dbReference type="Proteomes" id="UP001183414">
    <property type="component" value="Unassembled WGS sequence"/>
</dbReference>
<keyword evidence="2" id="KW-1133">Transmembrane helix</keyword>
<proteinExistence type="predicted"/>
<comment type="caution">
    <text evidence="3">The sequence shown here is derived from an EMBL/GenBank/DDBJ whole genome shotgun (WGS) entry which is preliminary data.</text>
</comment>
<evidence type="ECO:0000256" key="2">
    <source>
        <dbReference type="SAM" id="Phobius"/>
    </source>
</evidence>
<protein>
    <submittedName>
        <fullName evidence="3">Uncharacterized protein</fullName>
    </submittedName>
</protein>
<feature type="transmembrane region" description="Helical" evidence="2">
    <location>
        <begin position="62"/>
        <end position="86"/>
    </location>
</feature>
<keyword evidence="4" id="KW-1185">Reference proteome</keyword>
<organism evidence="3 4">
    <name type="scientific">Streptomyces hazeniae</name>
    <dbReference type="NCBI Taxonomy" id="3075538"/>
    <lineage>
        <taxon>Bacteria</taxon>
        <taxon>Bacillati</taxon>
        <taxon>Actinomycetota</taxon>
        <taxon>Actinomycetes</taxon>
        <taxon>Kitasatosporales</taxon>
        <taxon>Streptomycetaceae</taxon>
        <taxon>Streptomyces</taxon>
    </lineage>
</organism>
<keyword evidence="2" id="KW-0812">Transmembrane</keyword>
<reference evidence="4" key="1">
    <citation type="submission" date="2023-07" db="EMBL/GenBank/DDBJ databases">
        <title>30 novel species of actinomycetes from the DSMZ collection.</title>
        <authorList>
            <person name="Nouioui I."/>
        </authorList>
    </citation>
    <scope>NUCLEOTIDE SEQUENCE [LARGE SCALE GENOMIC DNA]</scope>
    <source>
        <strain evidence="4">DSM 42041</strain>
    </source>
</reference>
<keyword evidence="2" id="KW-0472">Membrane</keyword>